<feature type="domain" description="Protein kinase" evidence="8">
    <location>
        <begin position="85"/>
        <end position="385"/>
    </location>
</feature>
<feature type="region of interest" description="Disordered" evidence="7">
    <location>
        <begin position="839"/>
        <end position="862"/>
    </location>
</feature>
<evidence type="ECO:0000313" key="11">
    <source>
        <dbReference type="Proteomes" id="UP001209570"/>
    </source>
</evidence>
<evidence type="ECO:0000256" key="3">
    <source>
        <dbReference type="ARBA" id="ARBA00022741"/>
    </source>
</evidence>
<feature type="region of interest" description="Disordered" evidence="7">
    <location>
        <begin position="432"/>
        <end position="462"/>
    </location>
</feature>
<evidence type="ECO:0000256" key="1">
    <source>
        <dbReference type="ARBA" id="ARBA00022527"/>
    </source>
</evidence>
<evidence type="ECO:0000256" key="7">
    <source>
        <dbReference type="SAM" id="MobiDB-lite"/>
    </source>
</evidence>
<feature type="compositionally biased region" description="Acidic residues" evidence="7">
    <location>
        <begin position="1072"/>
        <end position="1081"/>
    </location>
</feature>
<keyword evidence="1" id="KW-0723">Serine/threonine-protein kinase</keyword>
<feature type="compositionally biased region" description="Low complexity" evidence="7">
    <location>
        <begin position="1240"/>
        <end position="1269"/>
    </location>
</feature>
<dbReference type="SUPFAM" id="SSF51045">
    <property type="entry name" value="WW domain"/>
    <property type="match status" value="2"/>
</dbReference>
<keyword evidence="5 6" id="KW-0067">ATP-binding</keyword>
<proteinExistence type="predicted"/>
<dbReference type="PANTHER" id="PTHR24055">
    <property type="entry name" value="MITOGEN-ACTIVATED PROTEIN KINASE"/>
    <property type="match status" value="1"/>
</dbReference>
<dbReference type="InterPro" id="IPR050117">
    <property type="entry name" value="MAPK"/>
</dbReference>
<evidence type="ECO:0000259" key="8">
    <source>
        <dbReference type="PROSITE" id="PS50011"/>
    </source>
</evidence>
<feature type="compositionally biased region" description="Basic and acidic residues" evidence="7">
    <location>
        <begin position="1221"/>
        <end position="1239"/>
    </location>
</feature>
<dbReference type="PROSITE" id="PS50011">
    <property type="entry name" value="PROTEIN_KINASE_DOM"/>
    <property type="match status" value="2"/>
</dbReference>
<feature type="domain" description="Protein kinase" evidence="8">
    <location>
        <begin position="489"/>
        <end position="791"/>
    </location>
</feature>
<feature type="compositionally biased region" description="Polar residues" evidence="7">
    <location>
        <begin position="1049"/>
        <end position="1062"/>
    </location>
</feature>
<keyword evidence="11" id="KW-1185">Reference proteome</keyword>
<dbReference type="EMBL" id="JAKCXM010000197">
    <property type="protein sequence ID" value="KAJ0399005.1"/>
    <property type="molecule type" value="Genomic_DNA"/>
</dbReference>
<evidence type="ECO:0000256" key="4">
    <source>
        <dbReference type="ARBA" id="ARBA00022777"/>
    </source>
</evidence>
<keyword evidence="3 6" id="KW-0547">Nucleotide-binding</keyword>
<dbReference type="GO" id="GO:0005524">
    <property type="term" value="F:ATP binding"/>
    <property type="evidence" value="ECO:0007669"/>
    <property type="project" value="UniProtKB-UniRule"/>
</dbReference>
<gene>
    <name evidence="10" type="ORF">P43SY_008325</name>
</gene>
<dbReference type="Gene3D" id="3.30.200.20">
    <property type="entry name" value="Phosphorylase Kinase, domain 1"/>
    <property type="match status" value="2"/>
</dbReference>
<feature type="compositionally biased region" description="Polar residues" evidence="7">
    <location>
        <begin position="452"/>
        <end position="461"/>
    </location>
</feature>
<dbReference type="Proteomes" id="UP001209570">
    <property type="component" value="Unassembled WGS sequence"/>
</dbReference>
<dbReference type="Pfam" id="PF00397">
    <property type="entry name" value="WW"/>
    <property type="match status" value="2"/>
</dbReference>
<dbReference type="PROSITE" id="PS50020">
    <property type="entry name" value="WW_DOMAIN_2"/>
    <property type="match status" value="2"/>
</dbReference>
<dbReference type="Gene3D" id="2.20.70.10">
    <property type="match status" value="2"/>
</dbReference>
<feature type="binding site" evidence="6">
    <location>
        <position position="115"/>
    </location>
    <ligand>
        <name>ATP</name>
        <dbReference type="ChEBI" id="CHEBI:30616"/>
    </ligand>
</feature>
<comment type="caution">
    <text evidence="10">The sequence shown here is derived from an EMBL/GenBank/DDBJ whole genome shotgun (WGS) entry which is preliminary data.</text>
</comment>
<dbReference type="PROSITE" id="PS01159">
    <property type="entry name" value="WW_DOMAIN_1"/>
    <property type="match status" value="1"/>
</dbReference>
<dbReference type="SUPFAM" id="SSF56112">
    <property type="entry name" value="Protein kinase-like (PK-like)"/>
    <property type="match status" value="2"/>
</dbReference>
<evidence type="ECO:0000259" key="9">
    <source>
        <dbReference type="PROSITE" id="PS50020"/>
    </source>
</evidence>
<dbReference type="InterPro" id="IPR008271">
    <property type="entry name" value="Ser/Thr_kinase_AS"/>
</dbReference>
<feature type="region of interest" description="Disordered" evidence="7">
    <location>
        <begin position="1456"/>
        <end position="1484"/>
    </location>
</feature>
<dbReference type="InterPro" id="IPR017441">
    <property type="entry name" value="Protein_kinase_ATP_BS"/>
</dbReference>
<dbReference type="SMART" id="SM00220">
    <property type="entry name" value="S_TKc"/>
    <property type="match status" value="2"/>
</dbReference>
<evidence type="ECO:0000313" key="10">
    <source>
        <dbReference type="EMBL" id="KAJ0399005.1"/>
    </source>
</evidence>
<evidence type="ECO:0000256" key="2">
    <source>
        <dbReference type="ARBA" id="ARBA00022679"/>
    </source>
</evidence>
<feature type="compositionally biased region" description="Basic and acidic residues" evidence="7">
    <location>
        <begin position="982"/>
        <end position="996"/>
    </location>
</feature>
<evidence type="ECO:0000256" key="5">
    <source>
        <dbReference type="ARBA" id="ARBA00022840"/>
    </source>
</evidence>
<protein>
    <recommendedName>
        <fullName evidence="12">CMGC/MAPK protein kinase</fullName>
    </recommendedName>
</protein>
<name>A0AAD5M0U5_PYTIN</name>
<dbReference type="Pfam" id="PF00069">
    <property type="entry name" value="Pkinase"/>
    <property type="match status" value="2"/>
</dbReference>
<dbReference type="FunFam" id="3.30.200.20:FF:000046">
    <property type="entry name" value="Mitogen-activated protein kinase"/>
    <property type="match status" value="1"/>
</dbReference>
<dbReference type="FunFam" id="1.10.510.10:FF:000439">
    <property type="entry name" value="Mitogen-activated protein kinase"/>
    <property type="match status" value="2"/>
</dbReference>
<keyword evidence="4" id="KW-0418">Kinase</keyword>
<feature type="binding site" evidence="6">
    <location>
        <position position="519"/>
    </location>
    <ligand>
        <name>ATP</name>
        <dbReference type="ChEBI" id="CHEBI:30616"/>
    </ligand>
</feature>
<keyword evidence="2" id="KW-0808">Transferase</keyword>
<dbReference type="InterPro" id="IPR001202">
    <property type="entry name" value="WW_dom"/>
</dbReference>
<dbReference type="Gene3D" id="1.10.510.10">
    <property type="entry name" value="Transferase(Phosphotransferase) domain 1"/>
    <property type="match status" value="2"/>
</dbReference>
<dbReference type="InterPro" id="IPR036020">
    <property type="entry name" value="WW_dom_sf"/>
</dbReference>
<reference evidence="10" key="1">
    <citation type="submission" date="2021-12" db="EMBL/GenBank/DDBJ databases">
        <title>Prjna785345.</title>
        <authorList>
            <person name="Rujirawat T."/>
            <person name="Krajaejun T."/>
        </authorList>
    </citation>
    <scope>NUCLEOTIDE SEQUENCE</scope>
    <source>
        <strain evidence="10">Pi057C3</strain>
    </source>
</reference>
<feature type="domain" description="WW" evidence="9">
    <location>
        <begin position="1373"/>
        <end position="1407"/>
    </location>
</feature>
<feature type="domain" description="WW" evidence="9">
    <location>
        <begin position="1271"/>
        <end position="1305"/>
    </location>
</feature>
<feature type="region of interest" description="Disordered" evidence="7">
    <location>
        <begin position="916"/>
        <end position="1277"/>
    </location>
</feature>
<evidence type="ECO:0008006" key="12">
    <source>
        <dbReference type="Google" id="ProtNLM"/>
    </source>
</evidence>
<accession>A0AAD5M0U5</accession>
<dbReference type="CDD" id="cd07834">
    <property type="entry name" value="STKc_MAPK"/>
    <property type="match status" value="2"/>
</dbReference>
<feature type="compositionally biased region" description="Polar residues" evidence="7">
    <location>
        <begin position="1462"/>
        <end position="1484"/>
    </location>
</feature>
<dbReference type="CDD" id="cd00201">
    <property type="entry name" value="WW"/>
    <property type="match status" value="2"/>
</dbReference>
<feature type="region of interest" description="Disordered" evidence="7">
    <location>
        <begin position="1299"/>
        <end position="1382"/>
    </location>
</feature>
<feature type="compositionally biased region" description="Low complexity" evidence="7">
    <location>
        <begin position="1345"/>
        <end position="1360"/>
    </location>
</feature>
<feature type="compositionally biased region" description="Basic and acidic residues" evidence="7">
    <location>
        <begin position="432"/>
        <end position="443"/>
    </location>
</feature>
<feature type="compositionally biased region" description="Polar residues" evidence="7">
    <location>
        <begin position="916"/>
        <end position="930"/>
    </location>
</feature>
<dbReference type="SMART" id="SM00456">
    <property type="entry name" value="WW"/>
    <property type="match status" value="2"/>
</dbReference>
<evidence type="ECO:0000256" key="6">
    <source>
        <dbReference type="PROSITE-ProRule" id="PRU10141"/>
    </source>
</evidence>
<feature type="compositionally biased region" description="Basic and acidic residues" evidence="7">
    <location>
        <begin position="1082"/>
        <end position="1101"/>
    </location>
</feature>
<feature type="compositionally biased region" description="Low complexity" evidence="7">
    <location>
        <begin position="1102"/>
        <end position="1121"/>
    </location>
</feature>
<dbReference type="InterPro" id="IPR011009">
    <property type="entry name" value="Kinase-like_dom_sf"/>
</dbReference>
<dbReference type="GO" id="GO:0004674">
    <property type="term" value="F:protein serine/threonine kinase activity"/>
    <property type="evidence" value="ECO:0007669"/>
    <property type="project" value="UniProtKB-KW"/>
</dbReference>
<feature type="compositionally biased region" description="Low complexity" evidence="7">
    <location>
        <begin position="1304"/>
        <end position="1323"/>
    </location>
</feature>
<sequence length="1484" mass="162270">MATSLSEEHEQELRKIFDDYDQLRDIAEDLGEPLSEVELQYLAKEFDSDQSTRASDMAKRERAAPVVHDDGFTINGCVFHVDPRYKPIDAIGQGSYGVVCSVRNTETNEKLAIKKITPMAGDEWDATHTLREIRLMRCLGAHENIISLKDLSMREDKDELYMMMELADTDLHRLIQSSCPLTEGHIRVIMFQILSGVKAMHDNGVLHRDLKPGNLLLNKDCELKITDFGLARMIPRDQQANDEVSVNAAKIVSPMTEYVVTRWYRPPELMLAPNGCYDGSVDMWSVGCILGELISRKPMFPGTDFMDQLTRVFKVVPIPVTDERGYAIEKDALKFLQSLPPTPENAMERLFKSGPPLALDLMKKLLCFNPRQRISADEALAHPFFDGVKEEWGEIAELKLGHSLEFAFEQQSLPLATLRQFICDEVRTFREREDAERKKRQAESQDEAAAAKNSSHSQAQPQALRVANDMQAGRGFSIKGCEFNVPPQYKPLQVLGEGSYGIVCAASDTTTKKNVAIKKITPMAGDEWDAKHTLREIRLMRYFGHHPNIASLQNLSTCTERDELYIMMDLVDTDLHRLIQSKTKLEDAHIAAIMYQLLCGAKVLHENGVLHRDLKPGNILVSKNCDVRITDFGLSRYIPHGGRSSATSSASATHEKGKDLMTEYVVTRWYRAPEIMLAPNGTYGEAVDMWSIGCIFGELLNRKPMFPGSDFIDQLSRVFRVLPVPTPDKRGYVVEGDALKFLESLPPCSPDSITKLFRKASPEALSLLRRLLCINPERRISAKQALAHPYFKSIRQQLGDPPEFVVARAFDFEFDYQEFPLSHLRQLIQDEVRLLQEERTSSHTSASAAVAKRETATASVNDKAVVHRATSGSAAAQAPATTTAASVMAAMPHGEAKEKQHDAPTLIANKLLQPSPISTTQQSEPSTTAPSVVGKPSESHKQQDESDSEDEKDVHLDKAVASRSDPAASDMSMKATTTAAVSEHKQQANVKEREEQPESDDDDSVVSEASSGRAQQKRDAPKAAVPVKATVSAKATSSSHATSTTTTSYLRQPQSQSSTVSQKLAAMHPQENDDDDEEDREEIIQVERARRPVSGRLERPRSATGAAAGAAAARRAAVATTSRRHDGDEPTARSNNDTGERWGHSRAATATASSSTATARPHAAVHSTSSGATAILNKRQPLYSSSSRAMPSSRSSSSTSVAASTNQQSASSASLHSSSSARDHGDDKNDAYRHPERVASSRTATNTSGTTSRGSSSHHGSSLASSASAKEILPDGWVKRIHSKSGREYYYDTLHKVSSWKHPSTSSSSASSGTSSSSAAASSRPMDNIFGSTAQPHATTARRPSLSTSSGTSLTAMATSRAEGPSSNGSKESALPKDWERRTDPKTGRLFYVNLITKKTFARLPSSVSAAMLTTTTHSIGTSSSGSSNSSSMHALAASAKLNTAAKTLVDPTLAARKKATVPQSPQFSQMSWQKKRTATTGDE</sequence>
<organism evidence="10 11">
    <name type="scientific">Pythium insidiosum</name>
    <name type="common">Pythiosis disease agent</name>
    <dbReference type="NCBI Taxonomy" id="114742"/>
    <lineage>
        <taxon>Eukaryota</taxon>
        <taxon>Sar</taxon>
        <taxon>Stramenopiles</taxon>
        <taxon>Oomycota</taxon>
        <taxon>Peronosporomycetes</taxon>
        <taxon>Pythiales</taxon>
        <taxon>Pythiaceae</taxon>
        <taxon>Pythium</taxon>
    </lineage>
</organism>
<dbReference type="PROSITE" id="PS00107">
    <property type="entry name" value="PROTEIN_KINASE_ATP"/>
    <property type="match status" value="2"/>
</dbReference>
<dbReference type="InterPro" id="IPR000719">
    <property type="entry name" value="Prot_kinase_dom"/>
</dbReference>
<feature type="compositionally biased region" description="Low complexity" evidence="7">
    <location>
        <begin position="1184"/>
        <end position="1220"/>
    </location>
</feature>
<feature type="compositionally biased region" description="Low complexity" evidence="7">
    <location>
        <begin position="1145"/>
        <end position="1164"/>
    </location>
</feature>
<dbReference type="PROSITE" id="PS00108">
    <property type="entry name" value="PROTEIN_KINASE_ST"/>
    <property type="match status" value="2"/>
</dbReference>
<feature type="compositionally biased region" description="Low complexity" evidence="7">
    <location>
        <begin position="1022"/>
        <end position="1048"/>
    </location>
</feature>